<proteinExistence type="predicted"/>
<dbReference type="InterPro" id="IPR050611">
    <property type="entry name" value="ABCF"/>
</dbReference>
<dbReference type="Pfam" id="PF00005">
    <property type="entry name" value="ABC_tran"/>
    <property type="match status" value="2"/>
</dbReference>
<evidence type="ECO:0000256" key="1">
    <source>
        <dbReference type="ARBA" id="ARBA00022737"/>
    </source>
</evidence>
<protein>
    <recommendedName>
        <fullName evidence="2">ABC transporter domain-containing protein</fullName>
    </recommendedName>
</protein>
<comment type="caution">
    <text evidence="3">The sequence shown here is derived from an EMBL/GenBank/DDBJ whole genome shotgun (WGS) entry which is preliminary data.</text>
</comment>
<sequence length="230" mass="25524">MLFRNLDFGVDMDSRIAIVGPNGVGKSTLMKLLAGKIEPQKGEVRKHRQLRIGWFDQHANEVLNGEQTPIEYLITKFRIDYQDARKRLGTVGLPSSTHNVKIKDLSGGQKSRVALAELALGAPDLLILVTFLYCIIVGAAPVELLQKIKEYNVKFTLPNPTKLPPPVLGLHGITFGYKDQMLFRNLDFGVDMDSRIAIVGPNGVGKSTLMKLLAGKIEPVSEIFLYYGKY</sequence>
<dbReference type="SUPFAM" id="SSF52540">
    <property type="entry name" value="P-loop containing nucleoside triphosphate hydrolases"/>
    <property type="match status" value="2"/>
</dbReference>
<feature type="domain" description="ABC transporter" evidence="2">
    <location>
        <begin position="184"/>
        <end position="222"/>
    </location>
</feature>
<name>J9AI71_WUCBA</name>
<dbReference type="EMBL" id="ADBV01013251">
    <property type="protein sequence ID" value="EJW73880.1"/>
    <property type="molecule type" value="Genomic_DNA"/>
</dbReference>
<organism evidence="3 4">
    <name type="scientific">Wuchereria bancrofti</name>
    <dbReference type="NCBI Taxonomy" id="6293"/>
    <lineage>
        <taxon>Eukaryota</taxon>
        <taxon>Metazoa</taxon>
        <taxon>Ecdysozoa</taxon>
        <taxon>Nematoda</taxon>
        <taxon>Chromadorea</taxon>
        <taxon>Rhabditida</taxon>
        <taxon>Spirurina</taxon>
        <taxon>Spiruromorpha</taxon>
        <taxon>Filarioidea</taxon>
        <taxon>Onchocercidae</taxon>
        <taxon>Wuchereria</taxon>
    </lineage>
</organism>
<accession>J9AI71</accession>
<dbReference type="FunFam" id="3.40.50.300:FF:001092">
    <property type="entry name" value="ATP-binding cassette sub-family F member 2"/>
    <property type="match status" value="1"/>
</dbReference>
<feature type="domain" description="ABC transporter" evidence="2">
    <location>
        <begin position="4"/>
        <end position="128"/>
    </location>
</feature>
<dbReference type="PANTHER" id="PTHR19211:SF14">
    <property type="entry name" value="ATP-BINDING CASSETTE SUB-FAMILY F MEMBER 1"/>
    <property type="match status" value="1"/>
</dbReference>
<dbReference type="Gene3D" id="3.40.50.300">
    <property type="entry name" value="P-loop containing nucleotide triphosphate hydrolases"/>
    <property type="match status" value="2"/>
</dbReference>
<dbReference type="GO" id="GO:0005524">
    <property type="term" value="F:ATP binding"/>
    <property type="evidence" value="ECO:0007669"/>
    <property type="project" value="InterPro"/>
</dbReference>
<dbReference type="PANTHER" id="PTHR19211">
    <property type="entry name" value="ATP-BINDING TRANSPORT PROTEIN-RELATED"/>
    <property type="match status" value="1"/>
</dbReference>
<dbReference type="InterPro" id="IPR003439">
    <property type="entry name" value="ABC_transporter-like_ATP-bd"/>
</dbReference>
<evidence type="ECO:0000259" key="2">
    <source>
        <dbReference type="Pfam" id="PF00005"/>
    </source>
</evidence>
<reference evidence="4" key="1">
    <citation type="submission" date="2012-08" db="EMBL/GenBank/DDBJ databases">
        <title>The Genome Sequence of Wuchereria bancrofti.</title>
        <authorList>
            <person name="Nutman T.B."/>
            <person name="Fink D.L."/>
            <person name="Russ C."/>
            <person name="Young S."/>
            <person name="Zeng Q."/>
            <person name="Koehrsen M."/>
            <person name="Alvarado L."/>
            <person name="Berlin A."/>
            <person name="Chapman S.B."/>
            <person name="Chen Z."/>
            <person name="Freedman E."/>
            <person name="Gellesch M."/>
            <person name="Goldberg J."/>
            <person name="Griggs A."/>
            <person name="Gujja S."/>
            <person name="Heilman E.R."/>
            <person name="Heiman D."/>
            <person name="Hepburn T."/>
            <person name="Howarth C."/>
            <person name="Jen D."/>
            <person name="Larson L."/>
            <person name="Lewis B."/>
            <person name="Mehta T."/>
            <person name="Park D."/>
            <person name="Pearson M."/>
            <person name="Roberts A."/>
            <person name="Saif S."/>
            <person name="Shea T."/>
            <person name="Shenoy N."/>
            <person name="Sisk P."/>
            <person name="Stolte C."/>
            <person name="Sykes S."/>
            <person name="Walk T."/>
            <person name="White J."/>
            <person name="Yandava C."/>
            <person name="Haas B."/>
            <person name="Henn M.R."/>
            <person name="Nusbaum C."/>
            <person name="Birren B."/>
        </authorList>
    </citation>
    <scope>NUCLEOTIDE SEQUENCE [LARGE SCALE GENOMIC DNA]</scope>
    <source>
        <strain evidence="4">NA</strain>
    </source>
</reference>
<dbReference type="InterPro" id="IPR027417">
    <property type="entry name" value="P-loop_NTPase"/>
</dbReference>
<dbReference type="PROSITE" id="PS00211">
    <property type="entry name" value="ABC_TRANSPORTER_1"/>
    <property type="match status" value="1"/>
</dbReference>
<keyword evidence="1" id="KW-0677">Repeat</keyword>
<gene>
    <name evidence="3" type="ORF">WUBG_15207</name>
</gene>
<dbReference type="InterPro" id="IPR017871">
    <property type="entry name" value="ABC_transporter-like_CS"/>
</dbReference>
<dbReference type="Proteomes" id="UP000004810">
    <property type="component" value="Unassembled WGS sequence"/>
</dbReference>
<dbReference type="AlphaFoldDB" id="J9AI71"/>
<dbReference type="GO" id="GO:0016887">
    <property type="term" value="F:ATP hydrolysis activity"/>
    <property type="evidence" value="ECO:0007669"/>
    <property type="project" value="InterPro"/>
</dbReference>
<evidence type="ECO:0000313" key="4">
    <source>
        <dbReference type="Proteomes" id="UP000004810"/>
    </source>
</evidence>
<evidence type="ECO:0000313" key="3">
    <source>
        <dbReference type="EMBL" id="EJW73880.1"/>
    </source>
</evidence>